<dbReference type="EMBL" id="QKUF01000010">
    <property type="protein sequence ID" value="PZW28502.1"/>
    <property type="molecule type" value="Genomic_DNA"/>
</dbReference>
<dbReference type="AlphaFoldDB" id="A0A326U5E8"/>
<keyword evidence="2" id="KW-1185">Reference proteome</keyword>
<accession>A0A326U5E8</accession>
<dbReference type="RefSeq" id="WP_111323632.1">
    <property type="nucleotide sequence ID" value="NZ_BIFX01000001.1"/>
</dbReference>
<protein>
    <recommendedName>
        <fullName evidence="3">PD-(D/E)XK nuclease superfamily protein</fullName>
    </recommendedName>
</protein>
<organism evidence="1 2">
    <name type="scientific">Thermosporothrix hazakensis</name>
    <dbReference type="NCBI Taxonomy" id="644383"/>
    <lineage>
        <taxon>Bacteria</taxon>
        <taxon>Bacillati</taxon>
        <taxon>Chloroflexota</taxon>
        <taxon>Ktedonobacteria</taxon>
        <taxon>Ktedonobacterales</taxon>
        <taxon>Thermosporotrichaceae</taxon>
        <taxon>Thermosporothrix</taxon>
    </lineage>
</organism>
<evidence type="ECO:0000313" key="1">
    <source>
        <dbReference type="EMBL" id="PZW28502.1"/>
    </source>
</evidence>
<comment type="caution">
    <text evidence="1">The sequence shown here is derived from an EMBL/GenBank/DDBJ whole genome shotgun (WGS) entry which is preliminary data.</text>
</comment>
<dbReference type="Proteomes" id="UP000248806">
    <property type="component" value="Unassembled WGS sequence"/>
</dbReference>
<gene>
    <name evidence="1" type="ORF">EI42_03256</name>
</gene>
<evidence type="ECO:0008006" key="3">
    <source>
        <dbReference type="Google" id="ProtNLM"/>
    </source>
</evidence>
<reference evidence="1 2" key="1">
    <citation type="submission" date="2018-06" db="EMBL/GenBank/DDBJ databases">
        <title>Genomic Encyclopedia of Archaeal and Bacterial Type Strains, Phase II (KMG-II): from individual species to whole genera.</title>
        <authorList>
            <person name="Goeker M."/>
        </authorList>
    </citation>
    <scope>NUCLEOTIDE SEQUENCE [LARGE SCALE GENOMIC DNA]</scope>
    <source>
        <strain evidence="1 2">ATCC BAA-1881</strain>
    </source>
</reference>
<sequence length="751" mass="86695">MPEIPEMHQWSQYLQRRVVRLLLLHDGPLFYRKFRTFLTETAIAQVPLLQQYDLYIKLRTMCGELLDDILPRITRQLTLKTTQTMLQEDAPTRGEIDWPRTIEETLATFPGQPPVTFVTRLRNRSYRTPENLLMVAILQRVQAELQRVRQELQGDEALTRTERQFLAQSEEVLAKELSAPFSLGLRAEAAGVSLPLLISDVQAHLRPGPNPYRDLLAWWERFTRFRFGRMAQPEKALALTSERQDEKVDAWLYELWIVLELLNLLHEEGALLTPSVRLSDEQMQCLFCWNGRQFRLWYNRQLDTVTSYEAIWDHAPPTRPDYVIERAEPLEVRHQGRLIWREPPVLLDAKYYSGDQAADTHLPIKKLLGDMTLLGAKVGALFFPMLAEPEEPQQVTRTLRPGESRYVADREQCVHLYRLVPTMPVAQLKERLRAVIDMATAQLPERPAPCCQGVRLDPDTVNASAYRAPGRLILCRKAHIGDEVFDLVDAEVDCLRNPRVCHVIGQAIVPPVVMRSLTDEQLMEKIRDFRQSNAARLKEALLQGDEEKAERIRDHILGVVGQAVEQYVGIFGDTSDIDENFKRWIFGEYWKTNRNCLSEESRKSLVSGEYVWRMLQGVTLPDWTAPAIQFCRCLEMELKRRFYYPCENDYTLGRSGFTLGTLGFFYRNRQKAGKNWETCCRRVRASGGDLAAFEAVVQRMIQERVSENRNKLAHEGTVERHVAESLRDSIIGSRAHPGLLLWFVQNVNVGS</sequence>
<dbReference type="OrthoDB" id="136938at2"/>
<evidence type="ECO:0000313" key="2">
    <source>
        <dbReference type="Proteomes" id="UP000248806"/>
    </source>
</evidence>
<proteinExistence type="predicted"/>
<name>A0A326U5E8_THEHA</name>